<dbReference type="GO" id="GO:0003723">
    <property type="term" value="F:RNA binding"/>
    <property type="evidence" value="ECO:0007669"/>
    <property type="project" value="InterPro"/>
</dbReference>
<dbReference type="InterPro" id="IPR052050">
    <property type="entry name" value="SecEffector_AnkRepeat"/>
</dbReference>
<evidence type="ECO:0000256" key="1">
    <source>
        <dbReference type="ARBA" id="ARBA00004123"/>
    </source>
</evidence>
<evidence type="ECO:0000256" key="2">
    <source>
        <dbReference type="ARBA" id="ARBA00004514"/>
    </source>
</evidence>
<dbReference type="Gene3D" id="1.25.40.20">
    <property type="entry name" value="Ankyrin repeat-containing domain"/>
    <property type="match status" value="2"/>
</dbReference>
<dbReference type="SMART" id="SM00651">
    <property type="entry name" value="Sm"/>
    <property type="match status" value="1"/>
</dbReference>
<evidence type="ECO:0000313" key="12">
    <source>
        <dbReference type="Proteomes" id="UP000001396"/>
    </source>
</evidence>
<dbReference type="STRING" id="670386.D3B493"/>
<dbReference type="GO" id="GO:0006397">
    <property type="term" value="P:mRNA processing"/>
    <property type="evidence" value="ECO:0007669"/>
    <property type="project" value="UniProtKB-KW"/>
</dbReference>
<evidence type="ECO:0000256" key="4">
    <source>
        <dbReference type="ARBA" id="ARBA00022490"/>
    </source>
</evidence>
<keyword evidence="12" id="KW-1185">Reference proteome</keyword>
<evidence type="ECO:0000256" key="7">
    <source>
        <dbReference type="ARBA" id="ARBA00023242"/>
    </source>
</evidence>
<evidence type="ECO:0000256" key="6">
    <source>
        <dbReference type="ARBA" id="ARBA00023187"/>
    </source>
</evidence>
<dbReference type="Pfam" id="PF01423">
    <property type="entry name" value="LSM"/>
    <property type="match status" value="1"/>
</dbReference>
<dbReference type="PANTHER" id="PTHR46586">
    <property type="entry name" value="ANKYRIN REPEAT-CONTAINING PROTEIN"/>
    <property type="match status" value="1"/>
</dbReference>
<comment type="similarity">
    <text evidence="3">Belongs to the snRNP core protein family.</text>
</comment>
<dbReference type="GO" id="GO:0030532">
    <property type="term" value="C:small nuclear ribonucleoprotein complex"/>
    <property type="evidence" value="ECO:0007669"/>
    <property type="project" value="InterPro"/>
</dbReference>
<dbReference type="Gene3D" id="2.30.30.100">
    <property type="match status" value="1"/>
</dbReference>
<feature type="domain" description="Sm" evidence="10">
    <location>
        <begin position="20"/>
        <end position="95"/>
    </location>
</feature>
<comment type="caution">
    <text evidence="11">The sequence shown here is derived from an EMBL/GenBank/DDBJ whole genome shotgun (WGS) entry which is preliminary data.</text>
</comment>
<dbReference type="InterPro" id="IPR036770">
    <property type="entry name" value="Ankyrin_rpt-contain_sf"/>
</dbReference>
<gene>
    <name evidence="11" type="ORF">PPL_03215</name>
</gene>
<dbReference type="FunFam" id="2.30.30.100:FF:000020">
    <property type="entry name" value="Small nuclear ribonucleoprotein Sm D2"/>
    <property type="match status" value="1"/>
</dbReference>
<keyword evidence="8" id="KW-0687">Ribonucleoprotein</keyword>
<dbReference type="InterPro" id="IPR047575">
    <property type="entry name" value="Sm"/>
</dbReference>
<dbReference type="GO" id="GO:0005829">
    <property type="term" value="C:cytosol"/>
    <property type="evidence" value="ECO:0007669"/>
    <property type="project" value="UniProtKB-SubCell"/>
</dbReference>
<dbReference type="Pfam" id="PF12796">
    <property type="entry name" value="Ank_2"/>
    <property type="match status" value="2"/>
</dbReference>
<dbReference type="PANTHER" id="PTHR46586:SF3">
    <property type="entry name" value="ANKYRIN REPEAT-CONTAINING PROTEIN"/>
    <property type="match status" value="1"/>
</dbReference>
<evidence type="ECO:0000256" key="8">
    <source>
        <dbReference type="ARBA" id="ARBA00023274"/>
    </source>
</evidence>
<dbReference type="SUPFAM" id="SSF48403">
    <property type="entry name" value="Ankyrin repeat"/>
    <property type="match status" value="1"/>
</dbReference>
<dbReference type="SUPFAM" id="SSF50182">
    <property type="entry name" value="Sm-like ribonucleoproteins"/>
    <property type="match status" value="1"/>
</dbReference>
<dbReference type="AlphaFoldDB" id="D3B493"/>
<comment type="subcellular location">
    <subcellularLocation>
        <location evidence="2">Cytoplasm</location>
        <location evidence="2">Cytosol</location>
    </subcellularLocation>
    <subcellularLocation>
        <location evidence="1">Nucleus</location>
    </subcellularLocation>
</comment>
<evidence type="ECO:0000313" key="11">
    <source>
        <dbReference type="EMBL" id="EFA84141.1"/>
    </source>
</evidence>
<dbReference type="InterPro" id="IPR027248">
    <property type="entry name" value="Sm_D2"/>
</dbReference>
<dbReference type="InterPro" id="IPR010920">
    <property type="entry name" value="LSM_dom_sf"/>
</dbReference>
<dbReference type="Proteomes" id="UP000001396">
    <property type="component" value="Unassembled WGS sequence"/>
</dbReference>
<evidence type="ECO:0000259" key="10">
    <source>
        <dbReference type="PROSITE" id="PS52002"/>
    </source>
</evidence>
<protein>
    <recommendedName>
        <fullName evidence="9">snRNP core protein D2</fullName>
    </recommendedName>
</protein>
<keyword evidence="6" id="KW-0508">mRNA splicing</keyword>
<dbReference type="GeneID" id="31358738"/>
<accession>D3B493</accession>
<dbReference type="Pfam" id="PF13606">
    <property type="entry name" value="Ank_3"/>
    <property type="match status" value="1"/>
</dbReference>
<dbReference type="SUPFAM" id="SSF140860">
    <property type="entry name" value="Pseudo ankyrin repeat-like"/>
    <property type="match status" value="1"/>
</dbReference>
<keyword evidence="5" id="KW-0507">mRNA processing</keyword>
<dbReference type="EMBL" id="ADBJ01000010">
    <property type="protein sequence ID" value="EFA84141.1"/>
    <property type="molecule type" value="Genomic_DNA"/>
</dbReference>
<evidence type="ECO:0000256" key="3">
    <source>
        <dbReference type="ARBA" id="ARBA00008146"/>
    </source>
</evidence>
<dbReference type="RefSeq" id="XP_020436258.1">
    <property type="nucleotide sequence ID" value="XM_020574186.1"/>
</dbReference>
<dbReference type="InParanoid" id="D3B493"/>
<dbReference type="SMART" id="SM00248">
    <property type="entry name" value="ANK"/>
    <property type="match status" value="4"/>
</dbReference>
<evidence type="ECO:0000256" key="9">
    <source>
        <dbReference type="ARBA" id="ARBA00033125"/>
    </source>
</evidence>
<organism evidence="11 12">
    <name type="scientific">Heterostelium pallidum (strain ATCC 26659 / Pp 5 / PN500)</name>
    <name type="common">Cellular slime mold</name>
    <name type="synonym">Polysphondylium pallidum</name>
    <dbReference type="NCBI Taxonomy" id="670386"/>
    <lineage>
        <taxon>Eukaryota</taxon>
        <taxon>Amoebozoa</taxon>
        <taxon>Evosea</taxon>
        <taxon>Eumycetozoa</taxon>
        <taxon>Dictyostelia</taxon>
        <taxon>Acytosteliales</taxon>
        <taxon>Acytosteliaceae</taxon>
        <taxon>Heterostelium</taxon>
    </lineage>
</organism>
<proteinExistence type="inferred from homology"/>
<sequence>MSEVEQEERDEQKEFETGPLSILMDSVNKNTQVLINVRNNKKLLGTVRAFDRHCNMVLENVKEMWTEIPKTGKGKKKAKPVNKDRFISKILILSNLKDISYQFGATYRWKHLISTPRIMVGNGYFDMLKEYLANNESLDEQERWTCVDFAIQIGRFDIFEYLFDLFNLRTFLSDGNDDFFYDDDIFDMFLITAVKNNRMAIVKYLFDNINYRWHYYRAFINSPLSSSLEMVVYFSKLVDENYNATSFKNIFEPCSEVFDSAASVGSIEIIEWLIENRPRDREDNKMFHCAAKGNHANVVRYLMDEQPDFKSDRPRCGITCIDGAAENNNFELMKLFHLYDFPEPRSSLHSAVRNDNLKMVKWLISNYPDIPQDFDAIDIAATNANLEMIQWLTENTTATAHYALDEAARKGNIEILEYLTIHRTEDYTTDAMDAAARFGHLEAVKWLNHNRTEGCSEYAMDEATIGGHFDLVVWLSENRGEGCTHRALDNSAMFGHYKLVKWLSENRTEGCSHNAIESDHLEIVSYLLRNRPEFGGDYVIKKKTILKLIQEDLHETIDWILNKQSFAYYKLIKYQSIIEEDYPSSLKTLAILNLRIKQKKNEKRAKEKPTSKRAVKDKDVAETTAQHCSCSCICRCSCQCENHRNQRVYIEKQQDDNELLIHKKQKL</sequence>
<dbReference type="CDD" id="cd01720">
    <property type="entry name" value="Sm_D2"/>
    <property type="match status" value="1"/>
</dbReference>
<keyword evidence="7" id="KW-0539">Nucleus</keyword>
<dbReference type="GO" id="GO:0008380">
    <property type="term" value="P:RNA splicing"/>
    <property type="evidence" value="ECO:0007669"/>
    <property type="project" value="UniProtKB-KW"/>
</dbReference>
<keyword evidence="4" id="KW-0963">Cytoplasm</keyword>
<reference evidence="11 12" key="1">
    <citation type="journal article" date="2011" name="Genome Res.">
        <title>Phylogeny-wide analysis of social amoeba genomes highlights ancient origins for complex intercellular communication.</title>
        <authorList>
            <person name="Heidel A.J."/>
            <person name="Lawal H.M."/>
            <person name="Felder M."/>
            <person name="Schilde C."/>
            <person name="Helps N.R."/>
            <person name="Tunggal B."/>
            <person name="Rivero F."/>
            <person name="John U."/>
            <person name="Schleicher M."/>
            <person name="Eichinger L."/>
            <person name="Platzer M."/>
            <person name="Noegel A.A."/>
            <person name="Schaap P."/>
            <person name="Gloeckner G."/>
        </authorList>
    </citation>
    <scope>NUCLEOTIDE SEQUENCE [LARGE SCALE GENOMIC DNA]</scope>
    <source>
        <strain evidence="12">ATCC 26659 / Pp 5 / PN500</strain>
    </source>
</reference>
<dbReference type="InterPro" id="IPR002110">
    <property type="entry name" value="Ankyrin_rpt"/>
</dbReference>
<name>D3B493_HETP5</name>
<evidence type="ECO:0000256" key="5">
    <source>
        <dbReference type="ARBA" id="ARBA00022664"/>
    </source>
</evidence>
<dbReference type="PROSITE" id="PS52002">
    <property type="entry name" value="SM"/>
    <property type="match status" value="1"/>
</dbReference>
<dbReference type="InterPro" id="IPR001163">
    <property type="entry name" value="Sm_dom_euk/arc"/>
</dbReference>